<accession>A0A0V1HPC8</accession>
<evidence type="ECO:0000313" key="2">
    <source>
        <dbReference type="Proteomes" id="UP000055024"/>
    </source>
</evidence>
<protein>
    <submittedName>
        <fullName evidence="1">Uncharacterized protein</fullName>
    </submittedName>
</protein>
<dbReference type="AlphaFoldDB" id="A0A0V1HPC8"/>
<proteinExistence type="predicted"/>
<comment type="caution">
    <text evidence="1">The sequence shown here is derived from an EMBL/GenBank/DDBJ whole genome shotgun (WGS) entry which is preliminary data.</text>
</comment>
<dbReference type="EMBL" id="JYDP01000040">
    <property type="protein sequence ID" value="KRZ12523.1"/>
    <property type="molecule type" value="Genomic_DNA"/>
</dbReference>
<reference evidence="1 2" key="1">
    <citation type="submission" date="2015-01" db="EMBL/GenBank/DDBJ databases">
        <title>Evolution of Trichinella species and genotypes.</title>
        <authorList>
            <person name="Korhonen P.K."/>
            <person name="Edoardo P."/>
            <person name="Giuseppe L.R."/>
            <person name="Gasser R.B."/>
        </authorList>
    </citation>
    <scope>NUCLEOTIDE SEQUENCE [LARGE SCALE GENOMIC DNA]</scope>
    <source>
        <strain evidence="1">ISS1029</strain>
    </source>
</reference>
<dbReference type="Proteomes" id="UP000055024">
    <property type="component" value="Unassembled WGS sequence"/>
</dbReference>
<name>A0A0V1HPC8_9BILA</name>
<feature type="non-terminal residue" evidence="1">
    <location>
        <position position="1"/>
    </location>
</feature>
<keyword evidence="2" id="KW-1185">Reference proteome</keyword>
<evidence type="ECO:0000313" key="1">
    <source>
        <dbReference type="EMBL" id="KRZ12523.1"/>
    </source>
</evidence>
<sequence length="85" mass="9616">LEAGYLCKMPDRLLGDKFSKSSPLNFCSVFGQRRCFALGNGSSLNQAVASSILPKSLHYHQQQFETLRPLFSPFSKKFAEDDKER</sequence>
<gene>
    <name evidence="1" type="ORF">T11_1049</name>
</gene>
<organism evidence="1 2">
    <name type="scientific">Trichinella zimbabwensis</name>
    <dbReference type="NCBI Taxonomy" id="268475"/>
    <lineage>
        <taxon>Eukaryota</taxon>
        <taxon>Metazoa</taxon>
        <taxon>Ecdysozoa</taxon>
        <taxon>Nematoda</taxon>
        <taxon>Enoplea</taxon>
        <taxon>Dorylaimia</taxon>
        <taxon>Trichinellida</taxon>
        <taxon>Trichinellidae</taxon>
        <taxon>Trichinella</taxon>
    </lineage>
</organism>